<name>A0ACB7TUK7_DIOAL</name>
<comment type="caution">
    <text evidence="1">The sequence shown here is derived from an EMBL/GenBank/DDBJ whole genome shotgun (WGS) entry which is preliminary data.</text>
</comment>
<dbReference type="EC" id="4.2.99.18" evidence="1"/>
<accession>A0ACB7TUK7</accession>
<reference evidence="2" key="1">
    <citation type="journal article" date="2022" name="Nat. Commun.">
        <title>Chromosome evolution and the genetic basis of agronomically important traits in greater yam.</title>
        <authorList>
            <person name="Bredeson J.V."/>
            <person name="Lyons J.B."/>
            <person name="Oniyinde I.O."/>
            <person name="Okereke N.R."/>
            <person name="Kolade O."/>
            <person name="Nnabue I."/>
            <person name="Nwadili C.O."/>
            <person name="Hribova E."/>
            <person name="Parker M."/>
            <person name="Nwogha J."/>
            <person name="Shu S."/>
            <person name="Carlson J."/>
            <person name="Kariba R."/>
            <person name="Muthemba S."/>
            <person name="Knop K."/>
            <person name="Barton G.J."/>
            <person name="Sherwood A.V."/>
            <person name="Lopez-Montes A."/>
            <person name="Asiedu R."/>
            <person name="Jamnadass R."/>
            <person name="Muchugi A."/>
            <person name="Goodstein D."/>
            <person name="Egesi C.N."/>
            <person name="Featherston J."/>
            <person name="Asfaw A."/>
            <person name="Simpson G.G."/>
            <person name="Dolezel J."/>
            <person name="Hendre P.S."/>
            <person name="Van Deynze A."/>
            <person name="Kumar P.L."/>
            <person name="Obidiegwu J.E."/>
            <person name="Bhattacharjee R."/>
            <person name="Rokhsar D.S."/>
        </authorList>
    </citation>
    <scope>NUCLEOTIDE SEQUENCE [LARGE SCALE GENOMIC DNA]</scope>
    <source>
        <strain evidence="2">cv. TDa95/00328</strain>
    </source>
</reference>
<gene>
    <name evidence="1" type="ORF">IHE45_20G055600</name>
</gene>
<protein>
    <submittedName>
        <fullName evidence="1">DNA-(Apurinic or apyrimidinic site) lyase protein</fullName>
        <ecNumber evidence="1">4.2.99.18</ecNumber>
    </submittedName>
</protein>
<proteinExistence type="predicted"/>
<evidence type="ECO:0000313" key="1">
    <source>
        <dbReference type="EMBL" id="KAH7651412.1"/>
    </source>
</evidence>
<evidence type="ECO:0000313" key="2">
    <source>
        <dbReference type="Proteomes" id="UP000827976"/>
    </source>
</evidence>
<keyword evidence="2" id="KW-1185">Reference proteome</keyword>
<dbReference type="EMBL" id="CM037030">
    <property type="protein sequence ID" value="KAH7651412.1"/>
    <property type="molecule type" value="Genomic_DNA"/>
</dbReference>
<organism evidence="1 2">
    <name type="scientific">Dioscorea alata</name>
    <name type="common">Purple yam</name>
    <dbReference type="NCBI Taxonomy" id="55571"/>
    <lineage>
        <taxon>Eukaryota</taxon>
        <taxon>Viridiplantae</taxon>
        <taxon>Streptophyta</taxon>
        <taxon>Embryophyta</taxon>
        <taxon>Tracheophyta</taxon>
        <taxon>Spermatophyta</taxon>
        <taxon>Magnoliopsida</taxon>
        <taxon>Liliopsida</taxon>
        <taxon>Dioscoreales</taxon>
        <taxon>Dioscoreaceae</taxon>
        <taxon>Dioscorea</taxon>
    </lineage>
</organism>
<sequence>MKILSWNVRGLGRPSKRHFVKEFISSSRADILCLQESKLQEIHNSTWKSIGGSRLNFFDFIPANGSAGGIILAWDSSQVSGTLLHKGSFSITLEFTNQSDNTT</sequence>
<keyword evidence="1" id="KW-0456">Lyase</keyword>
<dbReference type="Proteomes" id="UP000827976">
    <property type="component" value="Chromosome 20"/>
</dbReference>